<proteinExistence type="predicted"/>
<feature type="region of interest" description="Disordered" evidence="1">
    <location>
        <begin position="240"/>
        <end position="299"/>
    </location>
</feature>
<gene>
    <name evidence="2" type="ORF">EJ08DRAFT_207688</name>
</gene>
<comment type="caution">
    <text evidence="2">The sequence shown here is derived from an EMBL/GenBank/DDBJ whole genome shotgun (WGS) entry which is preliminary data.</text>
</comment>
<evidence type="ECO:0000313" key="3">
    <source>
        <dbReference type="Proteomes" id="UP000800235"/>
    </source>
</evidence>
<organism evidence="2 3">
    <name type="scientific">Tothia fuscella</name>
    <dbReference type="NCBI Taxonomy" id="1048955"/>
    <lineage>
        <taxon>Eukaryota</taxon>
        <taxon>Fungi</taxon>
        <taxon>Dikarya</taxon>
        <taxon>Ascomycota</taxon>
        <taxon>Pezizomycotina</taxon>
        <taxon>Dothideomycetes</taxon>
        <taxon>Pleosporomycetidae</taxon>
        <taxon>Venturiales</taxon>
        <taxon>Cylindrosympodiaceae</taxon>
        <taxon>Tothia</taxon>
    </lineage>
</organism>
<dbReference type="AlphaFoldDB" id="A0A9P4NT73"/>
<feature type="region of interest" description="Disordered" evidence="1">
    <location>
        <begin position="1"/>
        <end position="63"/>
    </location>
</feature>
<dbReference type="EMBL" id="MU007035">
    <property type="protein sequence ID" value="KAF2431008.1"/>
    <property type="molecule type" value="Genomic_DNA"/>
</dbReference>
<feature type="region of interest" description="Disordered" evidence="1">
    <location>
        <begin position="343"/>
        <end position="378"/>
    </location>
</feature>
<feature type="compositionally biased region" description="Basic and acidic residues" evidence="1">
    <location>
        <begin position="98"/>
        <end position="117"/>
    </location>
</feature>
<feature type="compositionally biased region" description="Polar residues" evidence="1">
    <location>
        <begin position="289"/>
        <end position="299"/>
    </location>
</feature>
<protein>
    <submittedName>
        <fullName evidence="2">Uncharacterized protein</fullName>
    </submittedName>
</protein>
<accession>A0A9P4NT73</accession>
<feature type="compositionally biased region" description="Low complexity" evidence="1">
    <location>
        <begin position="240"/>
        <end position="252"/>
    </location>
</feature>
<feature type="compositionally biased region" description="Polar residues" evidence="1">
    <location>
        <begin position="268"/>
        <end position="279"/>
    </location>
</feature>
<reference evidence="2" key="1">
    <citation type="journal article" date="2020" name="Stud. Mycol.">
        <title>101 Dothideomycetes genomes: a test case for predicting lifestyles and emergence of pathogens.</title>
        <authorList>
            <person name="Haridas S."/>
            <person name="Albert R."/>
            <person name="Binder M."/>
            <person name="Bloem J."/>
            <person name="Labutti K."/>
            <person name="Salamov A."/>
            <person name="Andreopoulos B."/>
            <person name="Baker S."/>
            <person name="Barry K."/>
            <person name="Bills G."/>
            <person name="Bluhm B."/>
            <person name="Cannon C."/>
            <person name="Castanera R."/>
            <person name="Culley D."/>
            <person name="Daum C."/>
            <person name="Ezra D."/>
            <person name="Gonzalez J."/>
            <person name="Henrissat B."/>
            <person name="Kuo A."/>
            <person name="Liang C."/>
            <person name="Lipzen A."/>
            <person name="Lutzoni F."/>
            <person name="Magnuson J."/>
            <person name="Mondo S."/>
            <person name="Nolan M."/>
            <person name="Ohm R."/>
            <person name="Pangilinan J."/>
            <person name="Park H.-J."/>
            <person name="Ramirez L."/>
            <person name="Alfaro M."/>
            <person name="Sun H."/>
            <person name="Tritt A."/>
            <person name="Yoshinaga Y."/>
            <person name="Zwiers L.-H."/>
            <person name="Turgeon B."/>
            <person name="Goodwin S."/>
            <person name="Spatafora J."/>
            <person name="Crous P."/>
            <person name="Grigoriev I."/>
        </authorList>
    </citation>
    <scope>NUCLEOTIDE SEQUENCE</scope>
    <source>
        <strain evidence="2">CBS 130266</strain>
    </source>
</reference>
<sequence>MIGRLLTRGPAAARRPALNESGRPMSQKEHKSHSLFARSFHKAKTTELSSDNSDSQKPMTWSDRASHETIDLEGIANDGYGYTVSITTGHASNKPRKLVKEQRVPRDAKSMKERQRAGGESALAVMTELTYDVRESFQEANTNSRAWKKPYSTGMSEADIEKGMQRAGAQLSDWSLLNEVSSIESPGAIAPTQRQEYGDELQDRSRPSTIPVQPMQAHRESISKPSRCILKIGISPSASPTSAIISPFSPSRPRSRPGSRQRSPAAPVNSSQFWASSPHSPLPQGAYHTGQSSPTTQIGFSRQADLSGPIESWSIRDGAVYSPPWEQPLPGSFHSSVNVVDGSRESLVDGEDSQLPVDEERGGLPHSILLPRDRLKRS</sequence>
<evidence type="ECO:0000313" key="2">
    <source>
        <dbReference type="EMBL" id="KAF2431008.1"/>
    </source>
</evidence>
<feature type="region of interest" description="Disordered" evidence="1">
    <location>
        <begin position="185"/>
        <end position="226"/>
    </location>
</feature>
<feature type="compositionally biased region" description="Polar residues" evidence="1">
    <location>
        <begin position="46"/>
        <end position="59"/>
    </location>
</feature>
<name>A0A9P4NT73_9PEZI</name>
<dbReference type="Proteomes" id="UP000800235">
    <property type="component" value="Unassembled WGS sequence"/>
</dbReference>
<keyword evidence="3" id="KW-1185">Reference proteome</keyword>
<feature type="region of interest" description="Disordered" evidence="1">
    <location>
        <begin position="87"/>
        <end position="119"/>
    </location>
</feature>
<evidence type="ECO:0000256" key="1">
    <source>
        <dbReference type="SAM" id="MobiDB-lite"/>
    </source>
</evidence>